<protein>
    <submittedName>
        <fullName evidence="1">Uncharacterized protein</fullName>
    </submittedName>
</protein>
<organism evidence="1 2">
    <name type="scientific">Escherichia coli</name>
    <dbReference type="NCBI Taxonomy" id="562"/>
    <lineage>
        <taxon>Bacteria</taxon>
        <taxon>Pseudomonadati</taxon>
        <taxon>Pseudomonadota</taxon>
        <taxon>Gammaproteobacteria</taxon>
        <taxon>Enterobacterales</taxon>
        <taxon>Enterobacteriaceae</taxon>
        <taxon>Escherichia</taxon>
    </lineage>
</organism>
<name>A0A2X6GE95_ECOLX</name>
<proteinExistence type="predicted"/>
<evidence type="ECO:0000313" key="2">
    <source>
        <dbReference type="Proteomes" id="UP000255201"/>
    </source>
</evidence>
<accession>A0A2X6GE95</accession>
<dbReference type="Proteomes" id="UP000255201">
    <property type="component" value="Unassembled WGS sequence"/>
</dbReference>
<gene>
    <name evidence="1" type="ORF">NCTC10764_04667</name>
</gene>
<reference evidence="1 2" key="1">
    <citation type="submission" date="2018-06" db="EMBL/GenBank/DDBJ databases">
        <authorList>
            <consortium name="Pathogen Informatics"/>
            <person name="Doyle S."/>
        </authorList>
    </citation>
    <scope>NUCLEOTIDE SEQUENCE [LARGE SCALE GENOMIC DNA]</scope>
    <source>
        <strain evidence="1 2">NCTC10764</strain>
    </source>
</reference>
<evidence type="ECO:0000313" key="1">
    <source>
        <dbReference type="EMBL" id="STE75575.1"/>
    </source>
</evidence>
<sequence>MLSRREQKAAAIAWKIIRALWYWLRKPQQPHKEQK</sequence>
<dbReference type="AlphaFoldDB" id="A0A2X6GE95"/>
<dbReference type="EMBL" id="UFZL01000003">
    <property type="protein sequence ID" value="STE75575.1"/>
    <property type="molecule type" value="Genomic_DNA"/>
</dbReference>